<evidence type="ECO:0000313" key="1">
    <source>
        <dbReference type="EMBL" id="OMJ76413.1"/>
    </source>
</evidence>
<sequence length="80" mass="9284">MQINFHKVYSLIAEWKVGLKGNTRCEERTINLSSVVKKETVCKDNLHSARGKYRVFWIGENNEKNELDQGQQMTINKDIG</sequence>
<dbReference type="EMBL" id="MPUH01000632">
    <property type="protein sequence ID" value="OMJ76413.1"/>
    <property type="molecule type" value="Genomic_DNA"/>
</dbReference>
<name>A0A1R2BHZ9_9CILI</name>
<comment type="caution">
    <text evidence="1">The sequence shown here is derived from an EMBL/GenBank/DDBJ whole genome shotgun (WGS) entry which is preliminary data.</text>
</comment>
<accession>A0A1R2BHZ9</accession>
<proteinExistence type="predicted"/>
<evidence type="ECO:0000313" key="2">
    <source>
        <dbReference type="Proteomes" id="UP000187209"/>
    </source>
</evidence>
<dbReference type="Proteomes" id="UP000187209">
    <property type="component" value="Unassembled WGS sequence"/>
</dbReference>
<gene>
    <name evidence="1" type="ORF">SteCoe_24197</name>
</gene>
<keyword evidence="2" id="KW-1185">Reference proteome</keyword>
<protein>
    <submittedName>
        <fullName evidence="1">Uncharacterized protein</fullName>
    </submittedName>
</protein>
<dbReference type="AlphaFoldDB" id="A0A1R2BHZ9"/>
<organism evidence="1 2">
    <name type="scientific">Stentor coeruleus</name>
    <dbReference type="NCBI Taxonomy" id="5963"/>
    <lineage>
        <taxon>Eukaryota</taxon>
        <taxon>Sar</taxon>
        <taxon>Alveolata</taxon>
        <taxon>Ciliophora</taxon>
        <taxon>Postciliodesmatophora</taxon>
        <taxon>Heterotrichea</taxon>
        <taxon>Heterotrichida</taxon>
        <taxon>Stentoridae</taxon>
        <taxon>Stentor</taxon>
    </lineage>
</organism>
<reference evidence="1 2" key="1">
    <citation type="submission" date="2016-11" db="EMBL/GenBank/DDBJ databases">
        <title>The macronuclear genome of Stentor coeruleus: a giant cell with tiny introns.</title>
        <authorList>
            <person name="Slabodnick M."/>
            <person name="Ruby J.G."/>
            <person name="Reiff S.B."/>
            <person name="Swart E.C."/>
            <person name="Gosai S."/>
            <person name="Prabakaran S."/>
            <person name="Witkowska E."/>
            <person name="Larue G.E."/>
            <person name="Fisher S."/>
            <person name="Freeman R.M."/>
            <person name="Gunawardena J."/>
            <person name="Chu W."/>
            <person name="Stover N.A."/>
            <person name="Gregory B.D."/>
            <person name="Nowacki M."/>
            <person name="Derisi J."/>
            <person name="Roy S.W."/>
            <person name="Marshall W.F."/>
            <person name="Sood P."/>
        </authorList>
    </citation>
    <scope>NUCLEOTIDE SEQUENCE [LARGE SCALE GENOMIC DNA]</scope>
    <source>
        <strain evidence="1">WM001</strain>
    </source>
</reference>